<keyword evidence="2" id="KW-0812">Transmembrane</keyword>
<feature type="compositionally biased region" description="Low complexity" evidence="1">
    <location>
        <begin position="571"/>
        <end position="619"/>
    </location>
</feature>
<feature type="compositionally biased region" description="Low complexity" evidence="1">
    <location>
        <begin position="641"/>
        <end position="655"/>
    </location>
</feature>
<evidence type="ECO:0000259" key="3">
    <source>
        <dbReference type="Pfam" id="PF19407"/>
    </source>
</evidence>
<proteinExistence type="predicted"/>
<sequence>MPSALVASAATPAGFPDFDDACTVLDTTVPTGVVNSNDQLGIDNNLNTYVGGHLTIGAAASEIEGLNVVAGDMTVNKDGWFGVGVVGAGSLISPGAGKDVLLVGGNLMGKPSVDTGQRLAQIGGTVTGGFPGWASMYYTDGMGADALITNNYDPAYDFNNFTPRIQTLADNLAQSGTLGSTTVSGGTITLDAQNQVGQIRFDVPAAALAGMTEIQLVNIASTQPLVINLTGTSSATSLTIGSLAFEVTYNDVPGDHVATSGVLPGTPTTTFPWLLNDFGFAGYASRVMWNFNDTGKVALTSGNQWVGSILAPSADLTATQSINGRVYVGGDFTFNGQGNEVHAFAWTGCGLPTALAQGTFQINKVVDGSAASSVPGTTAFTVNYTVNGVAATTPLTVLADGTVVNGPVLEEGDVVVFTEATPPTIAGIDWGTPLITVNGTETNTLTITDGGNATIIVTNTATTTPAKTGTFQINKVVDGSAASSVPGTTAFTVNYTVNGVAATTPLTVLADGTVVNGPVLEEGDVVVFTEATPPTIAGIDWGTPLITVNGTETNTLTITDGGNATIIVTNTATTTPGTGAPSTGTPGTGEPSTGTPGTGEPSTGTPGTDEPSTGTPGTDEPTNGATTDDDGGVGSEEGEPTDGTPTDDGTSPDDGLPVTGAQAAIGSGIALLLIVGGTALLAVRRREA</sequence>
<keyword evidence="2" id="KW-0472">Membrane</keyword>
<feature type="domain" description="Choice-of-anchor A" evidence="4">
    <location>
        <begin position="41"/>
        <end position="342"/>
    </location>
</feature>
<dbReference type="Pfam" id="PF20597">
    <property type="entry name" value="pAdhesive_15"/>
    <property type="match status" value="1"/>
</dbReference>
<feature type="transmembrane region" description="Helical" evidence="2">
    <location>
        <begin position="663"/>
        <end position="683"/>
    </location>
</feature>
<keyword evidence="6" id="KW-1185">Reference proteome</keyword>
<comment type="caution">
    <text evidence="5">The sequence shown here is derived from an EMBL/GenBank/DDBJ whole genome shotgun (WGS) entry which is preliminary data.</text>
</comment>
<name>A0ABR9DRX0_9MICO</name>
<dbReference type="NCBIfam" id="TIGR04215">
    <property type="entry name" value="choice_anch_A"/>
    <property type="match status" value="1"/>
</dbReference>
<dbReference type="InterPro" id="IPR046022">
    <property type="entry name" value="DUF5979"/>
</dbReference>
<dbReference type="EMBL" id="JACZDF010000005">
    <property type="protein sequence ID" value="MBD9699877.1"/>
    <property type="molecule type" value="Genomic_DNA"/>
</dbReference>
<evidence type="ECO:0000313" key="5">
    <source>
        <dbReference type="EMBL" id="MBD9699877.1"/>
    </source>
</evidence>
<dbReference type="RefSeq" id="WP_192280464.1">
    <property type="nucleotide sequence ID" value="NZ_JACZDF010000005.1"/>
</dbReference>
<feature type="compositionally biased region" description="Acidic residues" evidence="1">
    <location>
        <begin position="627"/>
        <end position="640"/>
    </location>
</feature>
<evidence type="ECO:0000313" key="6">
    <source>
        <dbReference type="Proteomes" id="UP000642107"/>
    </source>
</evidence>
<feature type="domain" description="DUF5979" evidence="3">
    <location>
        <begin position="471"/>
        <end position="573"/>
    </location>
</feature>
<accession>A0ABR9DRX0</accession>
<evidence type="ECO:0000259" key="4">
    <source>
        <dbReference type="Pfam" id="PF20597"/>
    </source>
</evidence>
<protein>
    <submittedName>
        <fullName evidence="5">Choice-of-anchor A family protein</fullName>
    </submittedName>
</protein>
<feature type="domain" description="DUF5979" evidence="3">
    <location>
        <begin position="360"/>
        <end position="462"/>
    </location>
</feature>
<evidence type="ECO:0000256" key="2">
    <source>
        <dbReference type="SAM" id="Phobius"/>
    </source>
</evidence>
<evidence type="ECO:0000256" key="1">
    <source>
        <dbReference type="SAM" id="MobiDB-lite"/>
    </source>
</evidence>
<reference evidence="5 6" key="1">
    <citation type="submission" date="2020-09" db="EMBL/GenBank/DDBJ databases">
        <title>Flavimobilis rhizosphaerae sp. nov., isolated from rhizosphere soil of Spartina alterniflora.</title>
        <authorList>
            <person name="Hanqin C."/>
        </authorList>
    </citation>
    <scope>NUCLEOTIDE SEQUENCE [LARGE SCALE GENOMIC DNA]</scope>
    <source>
        <strain evidence="5 6">GY 10621</strain>
    </source>
</reference>
<organism evidence="5 6">
    <name type="scientific">Flavimobilis rhizosphaerae</name>
    <dbReference type="NCBI Taxonomy" id="2775421"/>
    <lineage>
        <taxon>Bacteria</taxon>
        <taxon>Bacillati</taxon>
        <taxon>Actinomycetota</taxon>
        <taxon>Actinomycetes</taxon>
        <taxon>Micrococcales</taxon>
        <taxon>Jonesiaceae</taxon>
        <taxon>Flavimobilis</taxon>
    </lineage>
</organism>
<feature type="region of interest" description="Disordered" evidence="1">
    <location>
        <begin position="571"/>
        <end position="660"/>
    </location>
</feature>
<dbReference type="Proteomes" id="UP000642107">
    <property type="component" value="Unassembled WGS sequence"/>
</dbReference>
<keyword evidence="2" id="KW-1133">Transmembrane helix</keyword>
<gene>
    <name evidence="5" type="ORF">IGS67_10290</name>
</gene>
<dbReference type="InterPro" id="IPR026588">
    <property type="entry name" value="Choice_anch_A"/>
</dbReference>
<dbReference type="Pfam" id="PF19407">
    <property type="entry name" value="DUF5979"/>
    <property type="match status" value="2"/>
</dbReference>